<feature type="domain" description="Glycosyl transferase family 3 N-terminal" evidence="11">
    <location>
        <begin position="4"/>
        <end position="65"/>
    </location>
</feature>
<evidence type="ECO:0000313" key="13">
    <source>
        <dbReference type="Proteomes" id="UP000279029"/>
    </source>
</evidence>
<dbReference type="GO" id="GO:0000162">
    <property type="term" value="P:L-tryptophan biosynthetic process"/>
    <property type="evidence" value="ECO:0007669"/>
    <property type="project" value="UniProtKB-UniRule"/>
</dbReference>
<organism evidence="12 13">
    <name type="scientific">Petrocella atlantisensis</name>
    <dbReference type="NCBI Taxonomy" id="2173034"/>
    <lineage>
        <taxon>Bacteria</taxon>
        <taxon>Bacillati</taxon>
        <taxon>Bacillota</taxon>
        <taxon>Clostridia</taxon>
        <taxon>Lachnospirales</taxon>
        <taxon>Vallitaleaceae</taxon>
        <taxon>Petrocella</taxon>
    </lineage>
</organism>
<name>A0A3P7PC07_9FIRM</name>
<dbReference type="OrthoDB" id="9806430at2"/>
<comment type="caution">
    <text evidence="9">Lacks conserved residue(s) required for the propagation of feature annotation.</text>
</comment>
<dbReference type="Gene3D" id="1.20.970.10">
    <property type="entry name" value="Transferase, Pyrimidine Nucleoside Phosphorylase, Chain C"/>
    <property type="match status" value="1"/>
</dbReference>
<dbReference type="HAMAP" id="MF_00211">
    <property type="entry name" value="TrpD"/>
    <property type="match status" value="1"/>
</dbReference>
<feature type="binding site" evidence="9">
    <location>
        <position position="88"/>
    </location>
    <ligand>
        <name>5-phospho-alpha-D-ribose 1-diphosphate</name>
        <dbReference type="ChEBI" id="CHEBI:58017"/>
    </ligand>
</feature>
<accession>A0A3P7PC07</accession>
<evidence type="ECO:0000256" key="2">
    <source>
        <dbReference type="ARBA" id="ARBA00022605"/>
    </source>
</evidence>
<evidence type="ECO:0000313" key="12">
    <source>
        <dbReference type="EMBL" id="VDN47703.1"/>
    </source>
</evidence>
<comment type="pathway">
    <text evidence="1 9">Amino-acid biosynthesis; L-tryptophan biosynthesis; L-tryptophan from chorismate: step 2/5.</text>
</comment>
<feature type="binding site" evidence="9">
    <location>
        <begin position="108"/>
        <end position="116"/>
    </location>
    <ligand>
        <name>5-phospho-alpha-D-ribose 1-diphosphate</name>
        <dbReference type="ChEBI" id="CHEBI:58017"/>
    </ligand>
</feature>
<comment type="similarity">
    <text evidence="9">Belongs to the anthranilate phosphoribosyltransferase family.</text>
</comment>
<feature type="binding site" evidence="9">
    <location>
        <begin position="90"/>
        <end position="93"/>
    </location>
    <ligand>
        <name>5-phospho-alpha-D-ribose 1-diphosphate</name>
        <dbReference type="ChEBI" id="CHEBI:58017"/>
    </ligand>
</feature>
<sequence>MANQLLDQLMIGQDLSEEQMMIYMNEIMSGEKCDAEIASFLTALKIKGESIQEIVAGAKVLRAKALPIDLQDPETLDTCGTGGDSSGTYNISTAVAIVAAAAGVSVVKHGNRSVSSKCGCADVLEACGVKIDLKPEEVKSCVDEIQIGFLFAPTFHSAMRHVGPTRKALGFRTIFNMLGPLANPANAKSQVLGVFDKALTDTFARVLQALGVQKAMVVHGKDGLDEITVTDETFVSELRDGKIINYTIKPEDYGINRATLEELQGGDAIENAQILKQVLNGEIRGAKRDILVLNAGAALYIADKVKDIKEGIELAKQMIDTGLAISKLEAFVAKTQEF</sequence>
<gene>
    <name evidence="9 12" type="primary">trpD</name>
    <name evidence="12" type="ORF">PATL70BA_1810</name>
</gene>
<feature type="binding site" evidence="9">
    <location>
        <position position="226"/>
    </location>
    <ligand>
        <name>Mg(2+)</name>
        <dbReference type="ChEBI" id="CHEBI:18420"/>
        <label>2</label>
    </ligand>
</feature>
<comment type="function">
    <text evidence="9">Catalyzes the transfer of the phosphoribosyl group of 5-phosphorylribose-1-pyrophosphate (PRPP) to anthranilate to yield N-(5'-phosphoribosyl)-anthranilate (PRA).</text>
</comment>
<keyword evidence="4 9" id="KW-0808">Transferase</keyword>
<comment type="subunit">
    <text evidence="9">Homodimer.</text>
</comment>
<feature type="binding site" evidence="9">
    <location>
        <position position="80"/>
    </location>
    <ligand>
        <name>5-phospho-alpha-D-ribose 1-diphosphate</name>
        <dbReference type="ChEBI" id="CHEBI:58017"/>
    </ligand>
</feature>
<feature type="binding site" evidence="9">
    <location>
        <begin position="83"/>
        <end position="84"/>
    </location>
    <ligand>
        <name>5-phospho-alpha-D-ribose 1-diphosphate</name>
        <dbReference type="ChEBI" id="CHEBI:58017"/>
    </ligand>
</feature>
<evidence type="ECO:0000256" key="6">
    <source>
        <dbReference type="ARBA" id="ARBA00023141"/>
    </source>
</evidence>
<dbReference type="UniPathway" id="UPA00035">
    <property type="reaction ID" value="UER00041"/>
</dbReference>
<dbReference type="InterPro" id="IPR017459">
    <property type="entry name" value="Glycosyl_Trfase_fam3_N_dom"/>
</dbReference>
<dbReference type="GO" id="GO:0005829">
    <property type="term" value="C:cytosol"/>
    <property type="evidence" value="ECO:0007669"/>
    <property type="project" value="TreeGrafter"/>
</dbReference>
<dbReference type="Proteomes" id="UP000279029">
    <property type="component" value="Chromosome"/>
</dbReference>
<feature type="binding site" evidence="9">
    <location>
        <position position="225"/>
    </location>
    <ligand>
        <name>Mg(2+)</name>
        <dbReference type="ChEBI" id="CHEBI:18420"/>
        <label>2</label>
    </ligand>
</feature>
<dbReference type="EC" id="2.4.2.18" evidence="9"/>
<keyword evidence="3 9" id="KW-0328">Glycosyltransferase</keyword>
<comment type="catalytic activity">
    <reaction evidence="7 9">
        <text>N-(5-phospho-beta-D-ribosyl)anthranilate + diphosphate = 5-phospho-alpha-D-ribose 1-diphosphate + anthranilate</text>
        <dbReference type="Rhea" id="RHEA:11768"/>
        <dbReference type="ChEBI" id="CHEBI:16567"/>
        <dbReference type="ChEBI" id="CHEBI:18277"/>
        <dbReference type="ChEBI" id="CHEBI:33019"/>
        <dbReference type="ChEBI" id="CHEBI:58017"/>
        <dbReference type="EC" id="2.4.2.18"/>
    </reaction>
</comment>
<evidence type="ECO:0000256" key="9">
    <source>
        <dbReference type="HAMAP-Rule" id="MF_00211"/>
    </source>
</evidence>
<evidence type="ECO:0000256" key="1">
    <source>
        <dbReference type="ARBA" id="ARBA00004907"/>
    </source>
</evidence>
<evidence type="ECO:0000259" key="11">
    <source>
        <dbReference type="Pfam" id="PF02885"/>
    </source>
</evidence>
<dbReference type="Pfam" id="PF00591">
    <property type="entry name" value="Glycos_transf_3"/>
    <property type="match status" value="1"/>
</dbReference>
<evidence type="ECO:0000256" key="8">
    <source>
        <dbReference type="ARBA" id="ARBA00061188"/>
    </source>
</evidence>
<feature type="binding site" evidence="9">
    <location>
        <position position="166"/>
    </location>
    <ligand>
        <name>anthranilate</name>
        <dbReference type="ChEBI" id="CHEBI:16567"/>
        <label>2</label>
    </ligand>
</feature>
<evidence type="ECO:0000259" key="10">
    <source>
        <dbReference type="Pfam" id="PF00591"/>
    </source>
</evidence>
<dbReference type="InterPro" id="IPR036320">
    <property type="entry name" value="Glycosyl_Trfase_fam3_N_dom_sf"/>
</dbReference>
<dbReference type="SUPFAM" id="SSF47648">
    <property type="entry name" value="Nucleoside phosphorylase/phosphoribosyltransferase N-terminal domain"/>
    <property type="match status" value="1"/>
</dbReference>
<dbReference type="RefSeq" id="WP_125136967.1">
    <property type="nucleotide sequence ID" value="NZ_LR130778.1"/>
</dbReference>
<dbReference type="InterPro" id="IPR000312">
    <property type="entry name" value="Glycosyl_Trfase_fam3"/>
</dbReference>
<dbReference type="NCBIfam" id="TIGR01245">
    <property type="entry name" value="trpD"/>
    <property type="match status" value="1"/>
</dbReference>
<dbReference type="AlphaFoldDB" id="A0A3P7PC07"/>
<evidence type="ECO:0000256" key="5">
    <source>
        <dbReference type="ARBA" id="ARBA00022822"/>
    </source>
</evidence>
<dbReference type="InterPro" id="IPR005940">
    <property type="entry name" value="Anthranilate_Pribosyl_Tfrase"/>
</dbReference>
<dbReference type="PANTHER" id="PTHR43285:SF2">
    <property type="entry name" value="ANTHRANILATE PHOSPHORIBOSYLTRANSFERASE"/>
    <property type="match status" value="1"/>
</dbReference>
<feature type="binding site" evidence="9">
    <location>
        <position position="111"/>
    </location>
    <ligand>
        <name>anthranilate</name>
        <dbReference type="ChEBI" id="CHEBI:16567"/>
        <label>1</label>
    </ligand>
</feature>
<comment type="cofactor">
    <cofactor evidence="9">
        <name>Mg(2+)</name>
        <dbReference type="ChEBI" id="CHEBI:18420"/>
    </cofactor>
    <text evidence="9">Binds 2 magnesium ions per monomer.</text>
</comment>
<dbReference type="Pfam" id="PF02885">
    <property type="entry name" value="Glycos_trans_3N"/>
    <property type="match status" value="1"/>
</dbReference>
<keyword evidence="9" id="KW-0479">Metal-binding</keyword>
<protein>
    <recommendedName>
        <fullName evidence="9">Anthranilate phosphoribosyltransferase</fullName>
        <ecNumber evidence="9">2.4.2.18</ecNumber>
    </recommendedName>
</protein>
<feature type="binding site" evidence="9">
    <location>
        <position position="92"/>
    </location>
    <ligand>
        <name>Mg(2+)</name>
        <dbReference type="ChEBI" id="CHEBI:18420"/>
        <label>1</label>
    </ligand>
</feature>
<proteinExistence type="inferred from homology"/>
<reference evidence="12 13" key="1">
    <citation type="submission" date="2018-09" db="EMBL/GenBank/DDBJ databases">
        <authorList>
            <person name="Postec A."/>
        </authorList>
    </citation>
    <scope>NUCLEOTIDE SEQUENCE [LARGE SCALE GENOMIC DNA]</scope>
    <source>
        <strain evidence="12">70B-A</strain>
    </source>
</reference>
<feature type="binding site" evidence="9">
    <location>
        <position position="80"/>
    </location>
    <ligand>
        <name>anthranilate</name>
        <dbReference type="ChEBI" id="CHEBI:16567"/>
        <label>1</label>
    </ligand>
</feature>
<keyword evidence="6 9" id="KW-0057">Aromatic amino acid biosynthesis</keyword>
<dbReference type="SUPFAM" id="SSF52418">
    <property type="entry name" value="Nucleoside phosphorylase/phosphoribosyltransferase catalytic domain"/>
    <property type="match status" value="1"/>
</dbReference>
<dbReference type="GO" id="GO:0000287">
    <property type="term" value="F:magnesium ion binding"/>
    <property type="evidence" value="ECO:0007669"/>
    <property type="project" value="UniProtKB-UniRule"/>
</dbReference>
<dbReference type="Gene3D" id="3.40.1030.10">
    <property type="entry name" value="Nucleoside phosphorylase/phosphoribosyltransferase catalytic domain"/>
    <property type="match status" value="1"/>
</dbReference>
<dbReference type="PANTHER" id="PTHR43285">
    <property type="entry name" value="ANTHRANILATE PHOSPHORIBOSYLTRANSFERASE"/>
    <property type="match status" value="1"/>
</dbReference>
<evidence type="ECO:0000256" key="3">
    <source>
        <dbReference type="ARBA" id="ARBA00022676"/>
    </source>
</evidence>
<keyword evidence="5 9" id="KW-0822">Tryptophan biosynthesis</keyword>
<dbReference type="EMBL" id="LR130778">
    <property type="protein sequence ID" value="VDN47703.1"/>
    <property type="molecule type" value="Genomic_DNA"/>
</dbReference>
<dbReference type="FunFam" id="3.40.1030.10:FF:000002">
    <property type="entry name" value="Anthranilate phosphoribosyltransferase"/>
    <property type="match status" value="1"/>
</dbReference>
<dbReference type="InterPro" id="IPR035902">
    <property type="entry name" value="Nuc_phospho_transferase"/>
</dbReference>
<keyword evidence="13" id="KW-1185">Reference proteome</keyword>
<feature type="binding site" evidence="9">
    <location>
        <position position="226"/>
    </location>
    <ligand>
        <name>Mg(2+)</name>
        <dbReference type="ChEBI" id="CHEBI:18420"/>
        <label>1</label>
    </ligand>
</feature>
<feature type="domain" description="Glycosyl transferase family 3" evidence="10">
    <location>
        <begin position="73"/>
        <end position="324"/>
    </location>
</feature>
<keyword evidence="2 9" id="KW-0028">Amino-acid biosynthesis</keyword>
<evidence type="ECO:0000256" key="7">
    <source>
        <dbReference type="ARBA" id="ARBA00052328"/>
    </source>
</evidence>
<evidence type="ECO:0000256" key="4">
    <source>
        <dbReference type="ARBA" id="ARBA00022679"/>
    </source>
</evidence>
<dbReference type="GO" id="GO:0004048">
    <property type="term" value="F:anthranilate phosphoribosyltransferase activity"/>
    <property type="evidence" value="ECO:0007669"/>
    <property type="project" value="UniProtKB-UniRule"/>
</dbReference>
<keyword evidence="9" id="KW-0460">Magnesium</keyword>
<dbReference type="KEGG" id="cbar:PATL70BA_1810"/>
<comment type="similarity">
    <text evidence="8">In the C-terminal section; belongs to the anthranilate phosphoribosyltransferase family.</text>
</comment>